<organism evidence="1 2">
    <name type="scientific">Arthrobacter gengyunqii</name>
    <dbReference type="NCBI Taxonomy" id="2886940"/>
    <lineage>
        <taxon>Bacteria</taxon>
        <taxon>Bacillati</taxon>
        <taxon>Actinomycetota</taxon>
        <taxon>Actinomycetes</taxon>
        <taxon>Micrococcales</taxon>
        <taxon>Micrococcaceae</taxon>
        <taxon>Arthrobacter</taxon>
    </lineage>
</organism>
<gene>
    <name evidence="1" type="ORF">LJ751_09850</name>
</gene>
<evidence type="ECO:0008006" key="3">
    <source>
        <dbReference type="Google" id="ProtNLM"/>
    </source>
</evidence>
<proteinExistence type="predicted"/>
<dbReference type="EMBL" id="JAJFZP010000007">
    <property type="protein sequence ID" value="MCC3269665.1"/>
    <property type="molecule type" value="Genomic_DNA"/>
</dbReference>
<comment type="caution">
    <text evidence="1">The sequence shown here is derived from an EMBL/GenBank/DDBJ whole genome shotgun (WGS) entry which is preliminary data.</text>
</comment>
<reference evidence="1" key="1">
    <citation type="submission" date="2021-10" db="EMBL/GenBank/DDBJ databases">
        <title>Novel species in genus Arthrobacter.</title>
        <authorList>
            <person name="Liu Y."/>
        </authorList>
    </citation>
    <scope>NUCLEOTIDE SEQUENCE</scope>
    <source>
        <strain evidence="1">Zg-Y809</strain>
    </source>
</reference>
<name>A0A9X1S5Q8_9MICC</name>
<sequence length="190" mass="19407">MKSLRALKAAGLILTAVALGLMTVQGSYALWNVTVNTAPSTVQAADFSILVNGKDMRGTQVPLSIGELTPGKTAYAAIEIRNNVNVTAASPLRLGFDLTLVPADKFGGNLVVKTFVPAPGGNCQAVAAASYKEVPNGISRALALGATQNVCVAVELKAATPTAQLGKAIQIPANLTVTQLAPGTQVTPRG</sequence>
<dbReference type="RefSeq" id="WP_227908051.1">
    <property type="nucleotide sequence ID" value="NZ_CP095461.1"/>
</dbReference>
<evidence type="ECO:0000313" key="2">
    <source>
        <dbReference type="Proteomes" id="UP001139264"/>
    </source>
</evidence>
<dbReference type="Proteomes" id="UP001139264">
    <property type="component" value="Unassembled WGS sequence"/>
</dbReference>
<evidence type="ECO:0000313" key="1">
    <source>
        <dbReference type="EMBL" id="MCC3269665.1"/>
    </source>
</evidence>
<dbReference type="AlphaFoldDB" id="A0A9X1S5Q8"/>
<protein>
    <recommendedName>
        <fullName evidence="3">Ribosomally synthesized peptide with SipW-like signal peptide</fullName>
    </recommendedName>
</protein>
<accession>A0A9X1S5Q8</accession>